<evidence type="ECO:0000256" key="1">
    <source>
        <dbReference type="ARBA" id="ARBA00022505"/>
    </source>
</evidence>
<dbReference type="InterPro" id="IPR037165">
    <property type="entry name" value="AldOxase/xan_DH_Mopterin-bd_sf"/>
</dbReference>
<feature type="domain" description="Aldehyde oxidase/xanthine dehydrogenase a/b hammerhead" evidence="3">
    <location>
        <begin position="24"/>
        <end position="139"/>
    </location>
</feature>
<dbReference type="PANTHER" id="PTHR11908">
    <property type="entry name" value="XANTHINE DEHYDROGENASE"/>
    <property type="match status" value="1"/>
</dbReference>
<evidence type="ECO:0000256" key="2">
    <source>
        <dbReference type="ARBA" id="ARBA00023002"/>
    </source>
</evidence>
<reference evidence="4" key="1">
    <citation type="submission" date="2023-07" db="EMBL/GenBank/DDBJ databases">
        <title>Genomic Encyclopedia of Type Strains, Phase IV (KMG-IV): sequencing the most valuable type-strain genomes for metagenomic binning, comparative biology and taxonomic classification.</title>
        <authorList>
            <person name="Goeker M."/>
        </authorList>
    </citation>
    <scope>NUCLEOTIDE SEQUENCE</scope>
    <source>
        <strain evidence="4">DSM 21202</strain>
    </source>
</reference>
<dbReference type="GO" id="GO:0005506">
    <property type="term" value="F:iron ion binding"/>
    <property type="evidence" value="ECO:0007669"/>
    <property type="project" value="InterPro"/>
</dbReference>
<evidence type="ECO:0000313" key="5">
    <source>
        <dbReference type="Proteomes" id="UP001229244"/>
    </source>
</evidence>
<keyword evidence="5" id="KW-1185">Reference proteome</keyword>
<accession>A0AAE3VRL7</accession>
<proteinExistence type="predicted"/>
<keyword evidence="2 4" id="KW-0560">Oxidoreductase</keyword>
<comment type="caution">
    <text evidence="4">The sequence shown here is derived from an EMBL/GenBank/DDBJ whole genome shotgun (WGS) entry which is preliminary data.</text>
</comment>
<dbReference type="Pfam" id="PF20256">
    <property type="entry name" value="MoCoBD_2"/>
    <property type="match status" value="1"/>
</dbReference>
<dbReference type="InterPro" id="IPR016208">
    <property type="entry name" value="Ald_Oxase/xanthine_DH-like"/>
</dbReference>
<dbReference type="Gene3D" id="3.30.365.10">
    <property type="entry name" value="Aldehyde oxidase/xanthine dehydrogenase, molybdopterin binding domain"/>
    <property type="match status" value="4"/>
</dbReference>
<keyword evidence="1" id="KW-0500">Molybdenum</keyword>
<dbReference type="AlphaFoldDB" id="A0AAE3VRL7"/>
<organism evidence="4 5">
    <name type="scientific">Amorphus orientalis</name>
    <dbReference type="NCBI Taxonomy" id="649198"/>
    <lineage>
        <taxon>Bacteria</taxon>
        <taxon>Pseudomonadati</taxon>
        <taxon>Pseudomonadota</taxon>
        <taxon>Alphaproteobacteria</taxon>
        <taxon>Hyphomicrobiales</taxon>
        <taxon>Amorphaceae</taxon>
        <taxon>Amorphus</taxon>
    </lineage>
</organism>
<protein>
    <submittedName>
        <fullName evidence="4">Carbon-monoxide dehydrogenase large subunit</fullName>
        <ecNumber evidence="4">1.2.7.4</ecNumber>
    </submittedName>
</protein>
<dbReference type="GO" id="GO:0043885">
    <property type="term" value="F:anaerobic carbon-monoxide dehydrogenase activity"/>
    <property type="evidence" value="ECO:0007669"/>
    <property type="project" value="UniProtKB-EC"/>
</dbReference>
<gene>
    <name evidence="4" type="ORF">J2S73_003337</name>
</gene>
<dbReference type="InterPro" id="IPR008274">
    <property type="entry name" value="AldOxase/xan_DH_MoCoBD1"/>
</dbReference>
<evidence type="ECO:0000259" key="3">
    <source>
        <dbReference type="SMART" id="SM01008"/>
    </source>
</evidence>
<dbReference type="InterPro" id="IPR036856">
    <property type="entry name" value="Ald_Oxase/Xan_DH_a/b_sf"/>
</dbReference>
<dbReference type="PANTHER" id="PTHR11908:SF132">
    <property type="entry name" value="ALDEHYDE OXIDASE 1-RELATED"/>
    <property type="match status" value="1"/>
</dbReference>
<sequence>MGELGRPGVLGGRVPVPRTKRLLAGRGRYTSDIAAPTALAAAFLRSPHAHARIVSIDTETAKALPGVVALMTGRDLADTVAGFAATTAVHPEMKVPLQRALAVDVARWHGEPVAVVVADTRARAEDAVAAIAVAWEPLPAVTDPATAADAPPIHPDLGTNVALHLEQASDGAAAVFECADRVVERTFSFNRQTGVPMEPRAILADFDPNEGRLQVVMSHQCPHQMQVEFARLLGLAQHRVRITTPDVGGAFGVKQQLYGDELAVAAASVALERPVRFVADRAEAMLSDIQAREHVVGARIALDEDGAITGFAVDDVYAIGPYLQYPRSNLGECRALMTLTGAPYGFDAFAATADIVFQTKAMAGHYRGVGHPLACTVTEALIDEAARASGRDRIEMRKAQIVRSFPHRSPTGVVFERLAFAECFEALGAKVGLPAIAAEVEDARHAGRILGWGIAAFVEQTARGPGFYGQGGQAVSSRDGAVVRLEPSGTIRCLSSVTEQGQGTETGVRQLVARALGLPMDDVEMITGDTATTPHGGGTWGSRAMAIGGQAAWDAAMILRAEILRLAGLLTQRPPEALDLRNGNVVDSETGSALIMLADLAAMAHFQHYQFGTDHQPQLSASAEYGPLNQPFRAGTGIQLSVVEIDPGTGQLVLLRHLVVHEAGRVVNPLLVDEQIRGGVAQGLGAALFEHCAYDEDGRAQATSLSRYIVPMAIDLPDIELVHAASPAFTDDGLGIVGVGEAGTVGAGAALLNAVNDALAATGGRESVFAFPLTPQRILAALGVL</sequence>
<evidence type="ECO:0000313" key="4">
    <source>
        <dbReference type="EMBL" id="MDQ0316861.1"/>
    </source>
</evidence>
<dbReference type="SUPFAM" id="SSF54665">
    <property type="entry name" value="CO dehydrogenase molybdoprotein N-domain-like"/>
    <property type="match status" value="1"/>
</dbReference>
<dbReference type="RefSeq" id="WP_306886735.1">
    <property type="nucleotide sequence ID" value="NZ_JAUSUL010000003.1"/>
</dbReference>
<dbReference type="InterPro" id="IPR000674">
    <property type="entry name" value="Ald_Oxase/Xan_DH_a/b"/>
</dbReference>
<dbReference type="EMBL" id="JAUSUL010000003">
    <property type="protein sequence ID" value="MDQ0316861.1"/>
    <property type="molecule type" value="Genomic_DNA"/>
</dbReference>
<dbReference type="Gene3D" id="3.90.1170.50">
    <property type="entry name" value="Aldehyde oxidase/xanthine dehydrogenase, a/b hammerhead"/>
    <property type="match status" value="1"/>
</dbReference>
<dbReference type="Pfam" id="PF02738">
    <property type="entry name" value="MoCoBD_1"/>
    <property type="match status" value="1"/>
</dbReference>
<name>A0AAE3VRL7_9HYPH</name>
<dbReference type="InterPro" id="IPR046867">
    <property type="entry name" value="AldOxase/xan_DH_MoCoBD2"/>
</dbReference>
<dbReference type="SUPFAM" id="SSF56003">
    <property type="entry name" value="Molybdenum cofactor-binding domain"/>
    <property type="match status" value="1"/>
</dbReference>
<dbReference type="SMART" id="SM01008">
    <property type="entry name" value="Ald_Xan_dh_C"/>
    <property type="match status" value="1"/>
</dbReference>
<dbReference type="Proteomes" id="UP001229244">
    <property type="component" value="Unassembled WGS sequence"/>
</dbReference>
<dbReference type="EC" id="1.2.7.4" evidence="4"/>
<dbReference type="Pfam" id="PF01315">
    <property type="entry name" value="Ald_Xan_dh_C"/>
    <property type="match status" value="1"/>
</dbReference>